<dbReference type="InterPro" id="IPR051052">
    <property type="entry name" value="Diverse_substrate_MTase"/>
</dbReference>
<feature type="domain" description="Methyltransferase type 11" evidence="4">
    <location>
        <begin position="41"/>
        <end position="129"/>
    </location>
</feature>
<dbReference type="Pfam" id="PF08241">
    <property type="entry name" value="Methyltransf_11"/>
    <property type="match status" value="1"/>
</dbReference>
<keyword evidence="6" id="KW-1185">Reference proteome</keyword>
<dbReference type="PANTHER" id="PTHR44942">
    <property type="entry name" value="METHYLTRANSF_11 DOMAIN-CONTAINING PROTEIN"/>
    <property type="match status" value="1"/>
</dbReference>
<protein>
    <submittedName>
        <fullName evidence="5">Class I SAM-dependent methyltransferase</fullName>
    </submittedName>
</protein>
<evidence type="ECO:0000256" key="3">
    <source>
        <dbReference type="ARBA" id="ARBA00022679"/>
    </source>
</evidence>
<keyword evidence="3" id="KW-0808">Transferase</keyword>
<organism evidence="5 6">
    <name type="scientific">Microbacterium sufflavum</name>
    <dbReference type="NCBI Taxonomy" id="2851649"/>
    <lineage>
        <taxon>Bacteria</taxon>
        <taxon>Bacillati</taxon>
        <taxon>Actinomycetota</taxon>
        <taxon>Actinomycetes</taxon>
        <taxon>Micrococcales</taxon>
        <taxon>Microbacteriaceae</taxon>
        <taxon>Microbacterium</taxon>
    </lineage>
</organism>
<evidence type="ECO:0000256" key="1">
    <source>
        <dbReference type="ARBA" id="ARBA00008361"/>
    </source>
</evidence>
<dbReference type="InterPro" id="IPR013216">
    <property type="entry name" value="Methyltransf_11"/>
</dbReference>
<evidence type="ECO:0000313" key="5">
    <source>
        <dbReference type="EMBL" id="UPL11999.1"/>
    </source>
</evidence>
<dbReference type="InterPro" id="IPR029063">
    <property type="entry name" value="SAM-dependent_MTases_sf"/>
</dbReference>
<name>A0ABY4IHB6_9MICO</name>
<reference evidence="5 6" key="1">
    <citation type="submission" date="2021-06" db="EMBL/GenBank/DDBJ databases">
        <title>Genome-based taxonomic framework of Microbacterium strains isolated from marine environment, the description of four new species and reclassification of four preexisting species.</title>
        <authorList>
            <person name="Lee S.D."/>
            <person name="Kim S.-M."/>
            <person name="Byeon Y.-S."/>
            <person name="Yang H.L."/>
            <person name="Kim I.S."/>
        </authorList>
    </citation>
    <scope>NUCLEOTIDE SEQUENCE [LARGE SCALE GENOMIC DNA]</scope>
    <source>
        <strain evidence="5 6">SSW1-51</strain>
    </source>
</reference>
<keyword evidence="2 5" id="KW-0489">Methyltransferase</keyword>
<dbReference type="PANTHER" id="PTHR44942:SF4">
    <property type="entry name" value="METHYLTRANSFERASE TYPE 11 DOMAIN-CONTAINING PROTEIN"/>
    <property type="match status" value="1"/>
</dbReference>
<sequence>MVDRALAQSFETIGEEYDRHRPGFPVAAVEAILPVAVPTVLDLGAGTGKFTELLLERADRVVAVEPSAPMREVLRSKLPTVSALDGTAERIPLGDGAVDAVCVAQAFHWFDRDTAAAEIARVLVPTGVLGLLWNRADPACAWDVACHRIAHPAVGDADATTATAAELPGFDFVGHHEIRWAERISRAGYVARWATVSSYLVANESGRRAMRDAIEAVLDDSPETAGRSAFDLPHLTDVFRYRRA</sequence>
<evidence type="ECO:0000313" key="6">
    <source>
        <dbReference type="Proteomes" id="UP000831467"/>
    </source>
</evidence>
<dbReference type="Gene3D" id="3.40.50.150">
    <property type="entry name" value="Vaccinia Virus protein VP39"/>
    <property type="match status" value="1"/>
</dbReference>
<proteinExistence type="inferred from homology"/>
<dbReference type="Proteomes" id="UP000831467">
    <property type="component" value="Chromosome"/>
</dbReference>
<dbReference type="EMBL" id="CP078076">
    <property type="protein sequence ID" value="UPL11999.1"/>
    <property type="molecule type" value="Genomic_DNA"/>
</dbReference>
<evidence type="ECO:0000259" key="4">
    <source>
        <dbReference type="Pfam" id="PF08241"/>
    </source>
</evidence>
<dbReference type="RefSeq" id="WP_247981626.1">
    <property type="nucleotide sequence ID" value="NZ_CP078076.1"/>
</dbReference>
<dbReference type="GO" id="GO:0008168">
    <property type="term" value="F:methyltransferase activity"/>
    <property type="evidence" value="ECO:0007669"/>
    <property type="project" value="UniProtKB-KW"/>
</dbReference>
<gene>
    <name evidence="5" type="ORF">KV394_13135</name>
</gene>
<dbReference type="GO" id="GO:0032259">
    <property type="term" value="P:methylation"/>
    <property type="evidence" value="ECO:0007669"/>
    <property type="project" value="UniProtKB-KW"/>
</dbReference>
<evidence type="ECO:0000256" key="2">
    <source>
        <dbReference type="ARBA" id="ARBA00022603"/>
    </source>
</evidence>
<accession>A0ABY4IHB6</accession>
<dbReference type="SUPFAM" id="SSF53335">
    <property type="entry name" value="S-adenosyl-L-methionine-dependent methyltransferases"/>
    <property type="match status" value="1"/>
</dbReference>
<dbReference type="CDD" id="cd02440">
    <property type="entry name" value="AdoMet_MTases"/>
    <property type="match status" value="1"/>
</dbReference>
<comment type="similarity">
    <text evidence="1">Belongs to the methyltransferase superfamily.</text>
</comment>